<dbReference type="SUPFAM" id="SSF46785">
    <property type="entry name" value="Winged helix' DNA-binding domain"/>
    <property type="match status" value="1"/>
</dbReference>
<evidence type="ECO:0000256" key="2">
    <source>
        <dbReference type="ARBA" id="ARBA00023125"/>
    </source>
</evidence>
<dbReference type="PANTHER" id="PTHR30136:SF24">
    <property type="entry name" value="HTH-TYPE TRANSCRIPTIONAL REPRESSOR ALLR"/>
    <property type="match status" value="1"/>
</dbReference>
<name>A0A853DRV5_9MICO</name>
<dbReference type="SMART" id="SM00346">
    <property type="entry name" value="HTH_ICLR"/>
    <property type="match status" value="1"/>
</dbReference>
<dbReference type="Gene3D" id="1.10.10.10">
    <property type="entry name" value="Winged helix-like DNA-binding domain superfamily/Winged helix DNA-binding domain"/>
    <property type="match status" value="1"/>
</dbReference>
<evidence type="ECO:0000256" key="1">
    <source>
        <dbReference type="ARBA" id="ARBA00023015"/>
    </source>
</evidence>
<evidence type="ECO:0000313" key="6">
    <source>
        <dbReference type="EMBL" id="NYK10383.1"/>
    </source>
</evidence>
<reference evidence="6 7" key="1">
    <citation type="submission" date="2020-07" db="EMBL/GenBank/DDBJ databases">
        <title>Sequencing the genomes of 1000 actinobacteria strains.</title>
        <authorList>
            <person name="Klenk H.-P."/>
        </authorList>
    </citation>
    <scope>NUCLEOTIDE SEQUENCE [LARGE SCALE GENOMIC DNA]</scope>
    <source>
        <strain evidence="6 7">DSM 15166</strain>
    </source>
</reference>
<feature type="domain" description="HTH iclR-type" evidence="4">
    <location>
        <begin position="14"/>
        <end position="75"/>
    </location>
</feature>
<keyword evidence="2 6" id="KW-0238">DNA-binding</keyword>
<dbReference type="Pfam" id="PF09339">
    <property type="entry name" value="HTH_IclR"/>
    <property type="match status" value="1"/>
</dbReference>
<dbReference type="GO" id="GO:0045892">
    <property type="term" value="P:negative regulation of DNA-templated transcription"/>
    <property type="evidence" value="ECO:0007669"/>
    <property type="project" value="TreeGrafter"/>
</dbReference>
<evidence type="ECO:0000259" key="5">
    <source>
        <dbReference type="PROSITE" id="PS51078"/>
    </source>
</evidence>
<dbReference type="InterPro" id="IPR029016">
    <property type="entry name" value="GAF-like_dom_sf"/>
</dbReference>
<dbReference type="InterPro" id="IPR036388">
    <property type="entry name" value="WH-like_DNA-bd_sf"/>
</dbReference>
<dbReference type="Gene3D" id="3.30.450.40">
    <property type="match status" value="1"/>
</dbReference>
<evidence type="ECO:0000259" key="4">
    <source>
        <dbReference type="PROSITE" id="PS51077"/>
    </source>
</evidence>
<dbReference type="InterPro" id="IPR036390">
    <property type="entry name" value="WH_DNA-bd_sf"/>
</dbReference>
<comment type="caution">
    <text evidence="6">The sequence shown here is derived from an EMBL/GenBank/DDBJ whole genome shotgun (WGS) entry which is preliminary data.</text>
</comment>
<dbReference type="Proteomes" id="UP000521075">
    <property type="component" value="Unassembled WGS sequence"/>
</dbReference>
<keyword evidence="3" id="KW-0804">Transcription</keyword>
<dbReference type="GO" id="GO:0003677">
    <property type="term" value="F:DNA binding"/>
    <property type="evidence" value="ECO:0007669"/>
    <property type="project" value="UniProtKB-KW"/>
</dbReference>
<dbReference type="RefSeq" id="WP_179701130.1">
    <property type="nucleotide sequence ID" value="NZ_BAAAHA010000006.1"/>
</dbReference>
<dbReference type="InterPro" id="IPR050707">
    <property type="entry name" value="HTH_MetabolicPath_Reg"/>
</dbReference>
<dbReference type="PROSITE" id="PS51077">
    <property type="entry name" value="HTH_ICLR"/>
    <property type="match status" value="1"/>
</dbReference>
<gene>
    <name evidence="6" type="ORF">HNR14_002264</name>
</gene>
<accession>A0A853DRV5</accession>
<feature type="domain" description="IclR-ED" evidence="5">
    <location>
        <begin position="76"/>
        <end position="267"/>
    </location>
</feature>
<dbReference type="EMBL" id="JACCHJ010000001">
    <property type="protein sequence ID" value="NYK10383.1"/>
    <property type="molecule type" value="Genomic_DNA"/>
</dbReference>
<dbReference type="PROSITE" id="PS51078">
    <property type="entry name" value="ICLR_ED"/>
    <property type="match status" value="1"/>
</dbReference>
<dbReference type="SUPFAM" id="SSF55781">
    <property type="entry name" value="GAF domain-like"/>
    <property type="match status" value="1"/>
</dbReference>
<dbReference type="AlphaFoldDB" id="A0A853DRV5"/>
<evidence type="ECO:0000313" key="7">
    <source>
        <dbReference type="Proteomes" id="UP000521075"/>
    </source>
</evidence>
<dbReference type="PANTHER" id="PTHR30136">
    <property type="entry name" value="HELIX-TURN-HELIX TRANSCRIPTIONAL REGULATOR, ICLR FAMILY"/>
    <property type="match status" value="1"/>
</dbReference>
<protein>
    <submittedName>
        <fullName evidence="6">DNA-binding IclR family transcriptional regulator</fullName>
    </submittedName>
</protein>
<dbReference type="Pfam" id="PF01614">
    <property type="entry name" value="IclR_C"/>
    <property type="match status" value="1"/>
</dbReference>
<keyword evidence="7" id="KW-1185">Reference proteome</keyword>
<evidence type="ECO:0000256" key="3">
    <source>
        <dbReference type="ARBA" id="ARBA00023163"/>
    </source>
</evidence>
<dbReference type="InterPro" id="IPR014757">
    <property type="entry name" value="Tscrpt_reg_IclR_C"/>
</dbReference>
<proteinExistence type="predicted"/>
<sequence length="267" mass="28856">MPHTPSAASGDERLVGTDRVLAVLVELAGLPAGATLDEMAQRTGHPKPTVHRALASLCRAGLAVQDARGHYILGDEFLRLAFAHHEARPEHVRVRPLLERLSARFDETIHFAVLDGTEVVYRDKVDPAVGAVRLSSSIGGRNPAHSTGVGLVLLAARLRTLGEVEEWVGDRTLEQKTSRTVTTARRLHERLVEARERGFAVDDEENEPGIACIAFPVFLGSPSEPSGAVSVSAVAYRTPLSALLAAAGDIHDIIHDTTRDTTLERNR</sequence>
<keyword evidence="1" id="KW-0805">Transcription regulation</keyword>
<dbReference type="InterPro" id="IPR005471">
    <property type="entry name" value="Tscrpt_reg_IclR_N"/>
</dbReference>
<organism evidence="6 7">
    <name type="scientific">Leifsonia naganoensis</name>
    <dbReference type="NCBI Taxonomy" id="150025"/>
    <lineage>
        <taxon>Bacteria</taxon>
        <taxon>Bacillati</taxon>
        <taxon>Actinomycetota</taxon>
        <taxon>Actinomycetes</taxon>
        <taxon>Micrococcales</taxon>
        <taxon>Microbacteriaceae</taxon>
        <taxon>Leifsonia</taxon>
    </lineage>
</organism>
<dbReference type="GO" id="GO:0003700">
    <property type="term" value="F:DNA-binding transcription factor activity"/>
    <property type="evidence" value="ECO:0007669"/>
    <property type="project" value="TreeGrafter"/>
</dbReference>